<reference evidence="1 2" key="1">
    <citation type="submission" date="2023-10" db="EMBL/GenBank/DDBJ databases">
        <title>complete genome sequence of Corynebacterium pseudokroppenstedtii P15-C1.</title>
        <authorList>
            <person name="Bruggemann H."/>
            <person name="Poehlein A."/>
        </authorList>
    </citation>
    <scope>NUCLEOTIDE SEQUENCE [LARGE SCALE GENOMIC DNA]</scope>
    <source>
        <strain evidence="1 2">P15_C1</strain>
    </source>
</reference>
<dbReference type="AlphaFoldDB" id="A0AAU0PWN4"/>
<gene>
    <name evidence="1" type="ORF">Q0N40_08775</name>
</gene>
<dbReference type="KEGG" id="cpsk:Q0N40_08775"/>
<evidence type="ECO:0000313" key="1">
    <source>
        <dbReference type="EMBL" id="WPF24618.1"/>
    </source>
</evidence>
<dbReference type="EMBL" id="CP137757">
    <property type="protein sequence ID" value="WPF24618.1"/>
    <property type="molecule type" value="Genomic_DNA"/>
</dbReference>
<dbReference type="Proteomes" id="UP001174314">
    <property type="component" value="Chromosome"/>
</dbReference>
<keyword evidence="2" id="KW-1185">Reference proteome</keyword>
<sequence length="100" mass="10420">MALKAAFMFVDTGADPATNRSTVTTPGVELLTVAVNNYAQAEDVASKLADEGYVAIELCGGFGIEGVARVKQAVPDTVAVGVVRFDHHPGLGHKSGDELY</sequence>
<organism evidence="1 2">
    <name type="scientific">Corynebacterium pseudokroppenstedtii</name>
    <dbReference type="NCBI Taxonomy" id="2804917"/>
    <lineage>
        <taxon>Bacteria</taxon>
        <taxon>Bacillati</taxon>
        <taxon>Actinomycetota</taxon>
        <taxon>Actinomycetes</taxon>
        <taxon>Mycobacteriales</taxon>
        <taxon>Corynebacteriaceae</taxon>
        <taxon>Corynebacterium</taxon>
    </lineage>
</organism>
<dbReference type="RefSeq" id="WP_221924285.1">
    <property type="nucleotide sequence ID" value="NZ_CP137757.1"/>
</dbReference>
<evidence type="ECO:0000313" key="2">
    <source>
        <dbReference type="Proteomes" id="UP001174314"/>
    </source>
</evidence>
<protein>
    <submittedName>
        <fullName evidence="1">DUF6506 family protein</fullName>
    </submittedName>
</protein>
<dbReference type="Pfam" id="PF20116">
    <property type="entry name" value="DUF6506"/>
    <property type="match status" value="1"/>
</dbReference>
<accession>A0AAU0PWN4</accession>
<dbReference type="InterPro" id="IPR045441">
    <property type="entry name" value="DUF6506"/>
</dbReference>
<name>A0AAU0PWN4_9CORY</name>
<proteinExistence type="predicted"/>